<evidence type="ECO:0000313" key="5">
    <source>
        <dbReference type="EMBL" id="SEJ90879.1"/>
    </source>
</evidence>
<dbReference type="GO" id="GO:0008047">
    <property type="term" value="F:enzyme activator activity"/>
    <property type="evidence" value="ECO:0007669"/>
    <property type="project" value="InterPro"/>
</dbReference>
<gene>
    <name evidence="5" type="ORF">SAMN04487940_113110</name>
</gene>
<sequence length="167" mass="17796">MRVLVAGVGNELKGDDGFGVLAARAAGADPRLRGNVTVFETGIGGIHLVQELMRGYDAVLLFDACDRGATPGTLFLLAPDLPDVAGFTDRERRDFFADIHYATPVRALTLAREVGALPSLVRIVAAQIAEADTFGTEMSPAMHDAIMPAVDMAFEVIVALERREAAE</sequence>
<keyword evidence="4" id="KW-0378">Hydrolase</keyword>
<dbReference type="InterPro" id="IPR000671">
    <property type="entry name" value="Peptidase_A31"/>
</dbReference>
<dbReference type="PRINTS" id="PR00446">
    <property type="entry name" value="HYDRGNUPTAKE"/>
</dbReference>
<evidence type="ECO:0000256" key="4">
    <source>
        <dbReference type="ARBA" id="ARBA00022801"/>
    </source>
</evidence>
<evidence type="ECO:0000256" key="2">
    <source>
        <dbReference type="ARBA" id="ARBA00022670"/>
    </source>
</evidence>
<protein>
    <submittedName>
        <fullName evidence="5">Hydrogenase maturation protease</fullName>
    </submittedName>
</protein>
<keyword evidence="6" id="KW-1185">Reference proteome</keyword>
<dbReference type="GO" id="GO:0016485">
    <property type="term" value="P:protein processing"/>
    <property type="evidence" value="ECO:0007669"/>
    <property type="project" value="TreeGrafter"/>
</dbReference>
<dbReference type="RefSeq" id="WP_074837618.1">
    <property type="nucleotide sequence ID" value="NZ_FNYY01000013.1"/>
</dbReference>
<dbReference type="GeneID" id="80819642"/>
<dbReference type="PANTHER" id="PTHR30302">
    <property type="entry name" value="HYDROGENASE 1 MATURATION PROTEASE"/>
    <property type="match status" value="1"/>
</dbReference>
<dbReference type="EMBL" id="FNYY01000013">
    <property type="protein sequence ID" value="SEJ90879.1"/>
    <property type="molecule type" value="Genomic_DNA"/>
</dbReference>
<comment type="caution">
    <text evidence="5">The sequence shown here is derived from an EMBL/GenBank/DDBJ whole genome shotgun (WGS) entry which is preliminary data.</text>
</comment>
<evidence type="ECO:0000256" key="3">
    <source>
        <dbReference type="ARBA" id="ARBA00022750"/>
    </source>
</evidence>
<dbReference type="PANTHER" id="PTHR30302:SF1">
    <property type="entry name" value="HYDROGENASE 2 MATURATION PROTEASE"/>
    <property type="match status" value="1"/>
</dbReference>
<dbReference type="SUPFAM" id="SSF53163">
    <property type="entry name" value="HybD-like"/>
    <property type="match status" value="1"/>
</dbReference>
<proteinExistence type="inferred from homology"/>
<dbReference type="Gene3D" id="3.40.50.1450">
    <property type="entry name" value="HybD-like"/>
    <property type="match status" value="1"/>
</dbReference>
<organism evidence="5 6">
    <name type="scientific">Marinovum algicola</name>
    <dbReference type="NCBI Taxonomy" id="42444"/>
    <lineage>
        <taxon>Bacteria</taxon>
        <taxon>Pseudomonadati</taxon>
        <taxon>Pseudomonadota</taxon>
        <taxon>Alphaproteobacteria</taxon>
        <taxon>Rhodobacterales</taxon>
        <taxon>Roseobacteraceae</taxon>
        <taxon>Marinovum</taxon>
    </lineage>
</organism>
<dbReference type="AlphaFoldDB" id="A0A975ZPM2"/>
<reference evidence="5 6" key="1">
    <citation type="submission" date="2016-10" db="EMBL/GenBank/DDBJ databases">
        <authorList>
            <person name="Varghese N."/>
            <person name="Submissions S."/>
        </authorList>
    </citation>
    <scope>NUCLEOTIDE SEQUENCE [LARGE SCALE GENOMIC DNA]</scope>
    <source>
        <strain evidence="5 6">FF3</strain>
    </source>
</reference>
<dbReference type="NCBIfam" id="TIGR00072">
    <property type="entry name" value="hydrog_prot"/>
    <property type="match status" value="1"/>
</dbReference>
<accession>A0A975ZPM2</accession>
<dbReference type="Pfam" id="PF01750">
    <property type="entry name" value="HycI"/>
    <property type="match status" value="1"/>
</dbReference>
<dbReference type="GO" id="GO:0004190">
    <property type="term" value="F:aspartic-type endopeptidase activity"/>
    <property type="evidence" value="ECO:0007669"/>
    <property type="project" value="UniProtKB-KW"/>
</dbReference>
<evidence type="ECO:0000313" key="6">
    <source>
        <dbReference type="Proteomes" id="UP000182932"/>
    </source>
</evidence>
<evidence type="ECO:0000256" key="1">
    <source>
        <dbReference type="ARBA" id="ARBA00006814"/>
    </source>
</evidence>
<name>A0A975ZPM2_9RHOB</name>
<comment type="similarity">
    <text evidence="1">Belongs to the peptidase A31 family.</text>
</comment>
<keyword evidence="2 5" id="KW-0645">Protease</keyword>
<dbReference type="Proteomes" id="UP000182932">
    <property type="component" value="Unassembled WGS sequence"/>
</dbReference>
<keyword evidence="3" id="KW-0064">Aspartyl protease</keyword>
<dbReference type="InterPro" id="IPR023430">
    <property type="entry name" value="Pept_HybD-like_dom_sf"/>
</dbReference>